<comment type="caution">
    <text evidence="2">The sequence shown here is derived from an EMBL/GenBank/DDBJ whole genome shotgun (WGS) entry which is preliminary data.</text>
</comment>
<dbReference type="RefSeq" id="WP_379909885.1">
    <property type="nucleotide sequence ID" value="NZ_JBHSWE010000001.1"/>
</dbReference>
<protein>
    <submittedName>
        <fullName evidence="2">TolB family protein</fullName>
    </submittedName>
</protein>
<dbReference type="InterPro" id="IPR011659">
    <property type="entry name" value="WD40"/>
</dbReference>
<dbReference type="Proteomes" id="UP001596422">
    <property type="component" value="Unassembled WGS sequence"/>
</dbReference>
<evidence type="ECO:0000313" key="2">
    <source>
        <dbReference type="EMBL" id="MFC6671372.1"/>
    </source>
</evidence>
<dbReference type="Pfam" id="PF07676">
    <property type="entry name" value="PD40"/>
    <property type="match status" value="2"/>
</dbReference>
<evidence type="ECO:0000313" key="3">
    <source>
        <dbReference type="Proteomes" id="UP001596422"/>
    </source>
</evidence>
<reference evidence="3" key="1">
    <citation type="journal article" date="2019" name="Int. J. Syst. Evol. Microbiol.">
        <title>The Global Catalogue of Microorganisms (GCM) 10K type strain sequencing project: providing services to taxonomists for standard genome sequencing and annotation.</title>
        <authorList>
            <consortium name="The Broad Institute Genomics Platform"/>
            <consortium name="The Broad Institute Genome Sequencing Center for Infectious Disease"/>
            <person name="Wu L."/>
            <person name="Ma J."/>
        </authorList>
    </citation>
    <scope>NUCLEOTIDE SEQUENCE [LARGE SCALE GENOMIC DNA]</scope>
    <source>
        <strain evidence="3">NBRC 111756</strain>
    </source>
</reference>
<accession>A0ABW2A1R4</accession>
<evidence type="ECO:0000256" key="1">
    <source>
        <dbReference type="ARBA" id="ARBA00009820"/>
    </source>
</evidence>
<gene>
    <name evidence="2" type="ORF">ACFQDL_15805</name>
</gene>
<dbReference type="Gene3D" id="2.120.10.30">
    <property type="entry name" value="TolB, C-terminal domain"/>
    <property type="match status" value="2"/>
</dbReference>
<sequence>MKAISIFFLMITLALTEPTYGDLAFSGFSQDKWVVYYQSELESTPKLFKMPSTTDGSTATRFPNGRDIAFEVPGRGIYLCNTQSGEECDQLKIPKGYGSRPTWWADTGNLVFARYITESEGEDSEIFVADIKTEKITPLVTQTGLLDYPDITSDGRDLAYTVSGTINRYQGGVQVVQSLWVMNLETGKARQVLLSQDQDIHPDWSPSGDELAFASNRSGQFEIWRVGGDGENLQQVTSGPGSKTWPAWSPDGESIMFTLQKDGRYSLWLVNADGTNLRPFQPFGADSDIQLRDADWK</sequence>
<dbReference type="InterPro" id="IPR011042">
    <property type="entry name" value="6-blade_b-propeller_TolB-like"/>
</dbReference>
<dbReference type="SUPFAM" id="SSF69304">
    <property type="entry name" value="Tricorn protease N-terminal domain"/>
    <property type="match status" value="1"/>
</dbReference>
<proteinExistence type="inferred from homology"/>
<name>A0ABW2A1R4_9GAMM</name>
<organism evidence="2 3">
    <name type="scientific">Marinobacterium aestuariivivens</name>
    <dbReference type="NCBI Taxonomy" id="1698799"/>
    <lineage>
        <taxon>Bacteria</taxon>
        <taxon>Pseudomonadati</taxon>
        <taxon>Pseudomonadota</taxon>
        <taxon>Gammaproteobacteria</taxon>
        <taxon>Oceanospirillales</taxon>
        <taxon>Oceanospirillaceae</taxon>
        <taxon>Marinobacterium</taxon>
    </lineage>
</organism>
<comment type="similarity">
    <text evidence="1">Belongs to the TolB family.</text>
</comment>
<keyword evidence="3" id="KW-1185">Reference proteome</keyword>
<dbReference type="EMBL" id="JBHSWE010000001">
    <property type="protein sequence ID" value="MFC6671372.1"/>
    <property type="molecule type" value="Genomic_DNA"/>
</dbReference>
<dbReference type="PANTHER" id="PTHR36842">
    <property type="entry name" value="PROTEIN TOLB HOMOLOG"/>
    <property type="match status" value="1"/>
</dbReference>
<dbReference type="PANTHER" id="PTHR36842:SF1">
    <property type="entry name" value="PROTEIN TOLB"/>
    <property type="match status" value="1"/>
</dbReference>